<evidence type="ECO:0000256" key="1">
    <source>
        <dbReference type="SAM" id="MobiDB-lite"/>
    </source>
</evidence>
<organism evidence="4 5">
    <name type="scientific">Mycolicibacterium smegmatis (strain MKD8)</name>
    <name type="common">Mycobacterium smegmatis</name>
    <dbReference type="NCBI Taxonomy" id="1214915"/>
    <lineage>
        <taxon>Bacteria</taxon>
        <taxon>Bacillati</taxon>
        <taxon>Actinomycetota</taxon>
        <taxon>Actinomycetes</taxon>
        <taxon>Mycobacteriales</taxon>
        <taxon>Mycobacteriaceae</taxon>
        <taxon>Mycolicibacterium</taxon>
    </lineage>
</organism>
<reference evidence="5" key="2">
    <citation type="submission" date="2018-03" db="EMBL/GenBank/DDBJ databases">
        <authorList>
            <person name="Derbyshire K."/>
            <person name="Gray T.A."/>
            <person name="Champion M."/>
        </authorList>
    </citation>
    <scope>NUCLEOTIDE SEQUENCE [LARGE SCALE GENOMIC DNA]</scope>
    <source>
        <strain evidence="5">MKD8</strain>
    </source>
</reference>
<proteinExistence type="predicted"/>
<evidence type="ECO:0000313" key="5">
    <source>
        <dbReference type="Proteomes" id="UP000011200"/>
    </source>
</evidence>
<keyword evidence="2" id="KW-0472">Membrane</keyword>
<keyword evidence="2" id="KW-1133">Transmembrane helix</keyword>
<feature type="transmembrane region" description="Helical" evidence="2">
    <location>
        <begin position="53"/>
        <end position="73"/>
    </location>
</feature>
<dbReference type="AlphaFoldDB" id="A0A2U9PZ03"/>
<evidence type="ECO:0000256" key="2">
    <source>
        <dbReference type="SAM" id="Phobius"/>
    </source>
</evidence>
<accession>A0A2U9PZ03</accession>
<dbReference type="RefSeq" id="WP_003897636.1">
    <property type="nucleotide sequence ID" value="NZ_CP027541.1"/>
</dbReference>
<feature type="region of interest" description="Disordered" evidence="1">
    <location>
        <begin position="196"/>
        <end position="216"/>
    </location>
</feature>
<feature type="domain" description="Protein-glutamine gamma-glutamyltransferase-like C-terminal" evidence="3">
    <location>
        <begin position="121"/>
        <end position="188"/>
    </location>
</feature>
<dbReference type="EMBL" id="CP027541">
    <property type="protein sequence ID" value="AWT57051.1"/>
    <property type="molecule type" value="Genomic_DNA"/>
</dbReference>
<gene>
    <name evidence="4" type="ORF">D806_061130</name>
</gene>
<keyword evidence="2" id="KW-0812">Transmembrane</keyword>
<evidence type="ECO:0000313" key="4">
    <source>
        <dbReference type="EMBL" id="AWT57051.1"/>
    </source>
</evidence>
<dbReference type="Pfam" id="PF13559">
    <property type="entry name" value="DUF4129"/>
    <property type="match status" value="1"/>
</dbReference>
<dbReference type="Proteomes" id="UP000011200">
    <property type="component" value="Chromosome"/>
</dbReference>
<protein>
    <submittedName>
        <fullName evidence="4">Integral membrane protein</fullName>
    </submittedName>
</protein>
<evidence type="ECO:0000259" key="3">
    <source>
        <dbReference type="Pfam" id="PF13559"/>
    </source>
</evidence>
<reference evidence="4 5" key="1">
    <citation type="journal article" date="2013" name="Genome Announc.">
        <title>Draft genome sequence of MKD8, a conjugal recipient Mycobacterium smegmatis strain.</title>
        <authorList>
            <person name="Gray T.A."/>
            <person name="Palumbo M.J."/>
            <person name="Derbyshire K.M."/>
        </authorList>
    </citation>
    <scope>NUCLEOTIDE SEQUENCE [LARGE SCALE GENOMIC DNA]</scope>
    <source>
        <strain evidence="4 5">MKD8</strain>
    </source>
</reference>
<name>A0A2U9PZ03_MYCSE</name>
<dbReference type="InterPro" id="IPR025403">
    <property type="entry name" value="TgpA-like_C"/>
</dbReference>
<sequence>MTTIDIDRDAAHDAAQNELNKPIYPRSSLTQQFLDWIDELLYRLAYEGSTVPGGWFTISVLAILVVVAVLVAVRMARRAMRTNRDAHTLFGRTELSAAEHRRTADGYAAQGNWAAAIRHRLRAVARHLEETGTLNPVPGRTATELARDAGAALPALAGELAAAATTFNDVTYGEQPGTEDDYRRIADLDGRLLHAGHGAAGSMPSIPADSGWTHVR</sequence>